<gene>
    <name evidence="1" type="ORF">SDC9_41228</name>
</gene>
<comment type="caution">
    <text evidence="1">The sequence shown here is derived from an EMBL/GenBank/DDBJ whole genome shotgun (WGS) entry which is preliminary data.</text>
</comment>
<reference evidence="1" key="1">
    <citation type="submission" date="2019-08" db="EMBL/GenBank/DDBJ databases">
        <authorList>
            <person name="Kucharzyk K."/>
            <person name="Murdoch R.W."/>
            <person name="Higgins S."/>
            <person name="Loffler F."/>
        </authorList>
    </citation>
    <scope>NUCLEOTIDE SEQUENCE</scope>
</reference>
<accession>A0A644VUF5</accession>
<proteinExistence type="predicted"/>
<sequence length="421" mass="49109">MKAIYLVVDGESIRSTDVTYDNLVWLYGDFIKRHGRVPLAVDGISKNNLPQSRIVQRILSESKITYNDFLNQFGKVSHVRTESNDYDYFVRKFKSIGHDIGRALMIEELKNNSYGLPSAGWFVKKCPDSNVRSYNDFVQWCGFNSNSLKQDKQEVSNKLIELEKQLSRPIKRTDITRSNVGFSMIVINRIWGGLDNAKKELGLLKTKPNPAKPFPYYKEQLDKILNEIKNIENRTCVSWQDIENDKYLGYHINHKTYLKSFREANVDFNAYLKSCGFEMSIGGIGFAYTFNDGEQVKSIFEHDFSKFLREDLGLTYGITYFRNVKYRSFADIGKKRIDCDYMIDINGEQHYIEIAGMIYNDSNNSWRLTKYASKRENDYRDKMIEKEDLLIKNGKSFLFLFPRDMLNDSYKAKTIDLLGMK</sequence>
<protein>
    <submittedName>
        <fullName evidence="1">Uncharacterized protein</fullName>
    </submittedName>
</protein>
<evidence type="ECO:0000313" key="1">
    <source>
        <dbReference type="EMBL" id="MPL95065.1"/>
    </source>
</evidence>
<name>A0A644VUF5_9ZZZZ</name>
<organism evidence="1">
    <name type="scientific">bioreactor metagenome</name>
    <dbReference type="NCBI Taxonomy" id="1076179"/>
    <lineage>
        <taxon>unclassified sequences</taxon>
        <taxon>metagenomes</taxon>
        <taxon>ecological metagenomes</taxon>
    </lineage>
</organism>
<dbReference type="EMBL" id="VSSQ01000453">
    <property type="protein sequence ID" value="MPL95065.1"/>
    <property type="molecule type" value="Genomic_DNA"/>
</dbReference>
<dbReference type="AlphaFoldDB" id="A0A644VUF5"/>